<evidence type="ECO:0000256" key="3">
    <source>
        <dbReference type="ARBA" id="ARBA00022475"/>
    </source>
</evidence>
<dbReference type="InterPro" id="IPR050901">
    <property type="entry name" value="BP-dep_ABC_trans_perm"/>
</dbReference>
<evidence type="ECO:0000313" key="9">
    <source>
        <dbReference type="EMBL" id="ABV92714.1"/>
    </source>
</evidence>
<feature type="transmembrane region" description="Helical" evidence="7">
    <location>
        <begin position="213"/>
        <end position="233"/>
    </location>
</feature>
<dbReference type="GO" id="GO:0005886">
    <property type="term" value="C:plasma membrane"/>
    <property type="evidence" value="ECO:0007669"/>
    <property type="project" value="UniProtKB-SubCell"/>
</dbReference>
<sequence>MARAVTQQRKLINTTLAWGIGLLIFFPILWTILTSFKTEATAIADPPVFLAFDWTLENYTAVLERSNYAKFLWNSIIIAGGSTILGIMIAVPAAWSMAFVPSRRTKDILLWMLSTKMLPAVGVLYPIYLICIELGILDSRVALVVILMLMNLPIIVWMLYTYFKEIPGEILEAARMDGASLKEEILYVLTPMAIPGIASTLLLNFILAWNEAFWTLNLTAANAAPLTAFIASYSSPEGLFFAKLSAASTMAIAPILILGWFSQKQLVSGLTFGAVK</sequence>
<feature type="transmembrane region" description="Helical" evidence="7">
    <location>
        <begin position="184"/>
        <end position="207"/>
    </location>
</feature>
<dbReference type="PANTHER" id="PTHR32243:SF18">
    <property type="entry name" value="INNER MEMBRANE ABC TRANSPORTER PERMEASE PROTEIN YCJP"/>
    <property type="match status" value="1"/>
</dbReference>
<comment type="similarity">
    <text evidence="7">Belongs to the binding-protein-dependent transport system permease family.</text>
</comment>
<dbReference type="InterPro" id="IPR035906">
    <property type="entry name" value="MetI-like_sf"/>
</dbReference>
<reference evidence="10" key="1">
    <citation type="journal article" date="2010" name="ISME J.">
        <title>The complete genome sequence of the algal symbiont Dinoroseobacter shibae: a hitchhiker's guide to life in the sea.</title>
        <authorList>
            <person name="Wagner-Dobler I."/>
            <person name="Ballhausen B."/>
            <person name="Berger M."/>
            <person name="Brinkhoff T."/>
            <person name="Buchholz I."/>
            <person name="Bunk B."/>
            <person name="Cypionka H."/>
            <person name="Daniel R."/>
            <person name="Drepper T."/>
            <person name="Gerdts G."/>
            <person name="Hahnke S."/>
            <person name="Han C."/>
            <person name="Jahn D."/>
            <person name="Kalhoefer D."/>
            <person name="Kiss H."/>
            <person name="Klenk H.P."/>
            <person name="Kyrpides N."/>
            <person name="Liebl W."/>
            <person name="Liesegang H."/>
            <person name="Meincke L."/>
            <person name="Pati A."/>
            <person name="Petersen J."/>
            <person name="Piekarski T."/>
            <person name="Pommerenke C."/>
            <person name="Pradella S."/>
            <person name="Pukall R."/>
            <person name="Rabus R."/>
            <person name="Stackebrandt E."/>
            <person name="Thole S."/>
            <person name="Thompson L."/>
            <person name="Tielen P."/>
            <person name="Tomasch J."/>
            <person name="von Jan M."/>
            <person name="Wanphrut N."/>
            <person name="Wichels A."/>
            <person name="Zech H."/>
            <person name="Simon M."/>
        </authorList>
    </citation>
    <scope>NUCLEOTIDE SEQUENCE [LARGE SCALE GENOMIC DNA]</scope>
    <source>
        <strain evidence="10">DSM 16493 / NCIMB 14021 / DFL 12</strain>
    </source>
</reference>
<dbReference type="eggNOG" id="COG0395">
    <property type="taxonomic scope" value="Bacteria"/>
</dbReference>
<dbReference type="HOGENOM" id="CLU_016047_1_2_5"/>
<dbReference type="InterPro" id="IPR000515">
    <property type="entry name" value="MetI-like"/>
</dbReference>
<dbReference type="PANTHER" id="PTHR32243">
    <property type="entry name" value="MALTOSE TRANSPORT SYSTEM PERMEASE-RELATED"/>
    <property type="match status" value="1"/>
</dbReference>
<dbReference type="EMBL" id="CP000830">
    <property type="protein sequence ID" value="ABV92714.1"/>
    <property type="molecule type" value="Genomic_DNA"/>
</dbReference>
<dbReference type="SUPFAM" id="SSF161098">
    <property type="entry name" value="MetI-like"/>
    <property type="match status" value="1"/>
</dbReference>
<evidence type="ECO:0000256" key="6">
    <source>
        <dbReference type="ARBA" id="ARBA00023136"/>
    </source>
</evidence>
<comment type="subcellular location">
    <subcellularLocation>
        <location evidence="1 7">Cell membrane</location>
        <topology evidence="1 7">Multi-pass membrane protein</topology>
    </subcellularLocation>
</comment>
<dbReference type="Pfam" id="PF00528">
    <property type="entry name" value="BPD_transp_1"/>
    <property type="match status" value="1"/>
</dbReference>
<feature type="transmembrane region" description="Helical" evidence="7">
    <location>
        <begin position="240"/>
        <end position="261"/>
    </location>
</feature>
<keyword evidence="6 7" id="KW-0472">Membrane</keyword>
<feature type="domain" description="ABC transmembrane type-1" evidence="8">
    <location>
        <begin position="72"/>
        <end position="262"/>
    </location>
</feature>
<evidence type="ECO:0000256" key="5">
    <source>
        <dbReference type="ARBA" id="ARBA00022989"/>
    </source>
</evidence>
<feature type="transmembrane region" description="Helical" evidence="7">
    <location>
        <begin position="141"/>
        <end position="163"/>
    </location>
</feature>
<keyword evidence="5 7" id="KW-1133">Transmembrane helix</keyword>
<feature type="transmembrane region" description="Helical" evidence="7">
    <location>
        <begin position="71"/>
        <end position="96"/>
    </location>
</feature>
<gene>
    <name evidence="9" type="ordered locus">Dshi_0972</name>
</gene>
<dbReference type="AlphaFoldDB" id="A8LS07"/>
<dbReference type="STRING" id="398580.Dshi_0972"/>
<organism evidence="9 10">
    <name type="scientific">Dinoroseobacter shibae (strain DSM 16493 / NCIMB 14021 / DFL 12)</name>
    <dbReference type="NCBI Taxonomy" id="398580"/>
    <lineage>
        <taxon>Bacteria</taxon>
        <taxon>Pseudomonadati</taxon>
        <taxon>Pseudomonadota</taxon>
        <taxon>Alphaproteobacteria</taxon>
        <taxon>Rhodobacterales</taxon>
        <taxon>Roseobacteraceae</taxon>
        <taxon>Dinoroseobacter</taxon>
    </lineage>
</organism>
<dbReference type="KEGG" id="dsh:Dshi_0972"/>
<dbReference type="GO" id="GO:0055085">
    <property type="term" value="P:transmembrane transport"/>
    <property type="evidence" value="ECO:0007669"/>
    <property type="project" value="InterPro"/>
</dbReference>
<evidence type="ECO:0000313" key="10">
    <source>
        <dbReference type="Proteomes" id="UP000006833"/>
    </source>
</evidence>
<dbReference type="Proteomes" id="UP000006833">
    <property type="component" value="Chromosome"/>
</dbReference>
<proteinExistence type="inferred from homology"/>
<evidence type="ECO:0000256" key="1">
    <source>
        <dbReference type="ARBA" id="ARBA00004651"/>
    </source>
</evidence>
<dbReference type="RefSeq" id="WP_012177646.1">
    <property type="nucleotide sequence ID" value="NC_009952.1"/>
</dbReference>
<evidence type="ECO:0000256" key="4">
    <source>
        <dbReference type="ARBA" id="ARBA00022692"/>
    </source>
</evidence>
<evidence type="ECO:0000256" key="2">
    <source>
        <dbReference type="ARBA" id="ARBA00022448"/>
    </source>
</evidence>
<dbReference type="PROSITE" id="PS50928">
    <property type="entry name" value="ABC_TM1"/>
    <property type="match status" value="1"/>
</dbReference>
<name>A8LS07_DINSH</name>
<keyword evidence="4 7" id="KW-0812">Transmembrane</keyword>
<feature type="transmembrane region" description="Helical" evidence="7">
    <location>
        <begin position="12"/>
        <end position="33"/>
    </location>
</feature>
<dbReference type="CDD" id="cd06261">
    <property type="entry name" value="TM_PBP2"/>
    <property type="match status" value="1"/>
</dbReference>
<evidence type="ECO:0000259" key="8">
    <source>
        <dbReference type="PROSITE" id="PS50928"/>
    </source>
</evidence>
<dbReference type="OrthoDB" id="9815445at2"/>
<dbReference type="Gene3D" id="1.10.3720.10">
    <property type="entry name" value="MetI-like"/>
    <property type="match status" value="1"/>
</dbReference>
<keyword evidence="3" id="KW-1003">Cell membrane</keyword>
<evidence type="ECO:0000256" key="7">
    <source>
        <dbReference type="RuleBase" id="RU363032"/>
    </source>
</evidence>
<keyword evidence="10" id="KW-1185">Reference proteome</keyword>
<protein>
    <submittedName>
        <fullName evidence="9">Binding-protein-dependent transport systems inner membrane component</fullName>
    </submittedName>
</protein>
<feature type="transmembrane region" description="Helical" evidence="7">
    <location>
        <begin position="108"/>
        <end position="129"/>
    </location>
</feature>
<keyword evidence="2 7" id="KW-0813">Transport</keyword>
<accession>A8LS07</accession>